<organism evidence="1 2">
    <name type="scientific">Denitratisoma oestradiolicum</name>
    <dbReference type="NCBI Taxonomy" id="311182"/>
    <lineage>
        <taxon>Bacteria</taxon>
        <taxon>Pseudomonadati</taxon>
        <taxon>Pseudomonadota</taxon>
        <taxon>Betaproteobacteria</taxon>
        <taxon>Nitrosomonadales</taxon>
        <taxon>Sterolibacteriaceae</taxon>
        <taxon>Denitratisoma</taxon>
    </lineage>
</organism>
<evidence type="ECO:0000313" key="2">
    <source>
        <dbReference type="Proteomes" id="UP000515733"/>
    </source>
</evidence>
<dbReference type="KEGG" id="doe:DENOEST_0268"/>
<dbReference type="OrthoDB" id="9046151at2"/>
<evidence type="ECO:0000313" key="1">
    <source>
        <dbReference type="EMBL" id="CAB1367440.1"/>
    </source>
</evidence>
<dbReference type="Proteomes" id="UP000515733">
    <property type="component" value="Chromosome"/>
</dbReference>
<gene>
    <name evidence="1" type="ORF">DENOEST_0268</name>
</gene>
<protein>
    <submittedName>
        <fullName evidence="1">Uncharacterized protein</fullName>
    </submittedName>
</protein>
<sequence>MPSRIGLERTSRSAGALLTILLHLWSLPTLAQVSDVPLRTLGAYIEQAGNCSPDLVKWNRDYLPGTETGETPRDFYYRVLSYTSWGDCGRPFLPPVLAELARSWRFYAKGLVSAAQFEAKETELINLFFAALKDNKNGARRVAEYERAIAARLYDLNPPRDYSNCTFFGDQLRCMDD</sequence>
<accession>A0A6S6XRW9</accession>
<dbReference type="AlphaFoldDB" id="A0A6S6XRW9"/>
<reference evidence="1 2" key="1">
    <citation type="submission" date="2020-03" db="EMBL/GenBank/DDBJ databases">
        <authorList>
            <consortium name="Genoscope - CEA"/>
            <person name="William W."/>
        </authorList>
    </citation>
    <scope>NUCLEOTIDE SEQUENCE [LARGE SCALE GENOMIC DNA]</scope>
    <source>
        <strain evidence="2">DSM 16959</strain>
    </source>
</reference>
<dbReference type="EMBL" id="LR778301">
    <property type="protein sequence ID" value="CAB1367440.1"/>
    <property type="molecule type" value="Genomic_DNA"/>
</dbReference>
<name>A0A6S6XRW9_9PROT</name>
<dbReference type="RefSeq" id="WP_145770084.1">
    <property type="nucleotide sequence ID" value="NZ_LR778301.1"/>
</dbReference>
<keyword evidence="2" id="KW-1185">Reference proteome</keyword>
<proteinExistence type="predicted"/>